<evidence type="ECO:0000256" key="6">
    <source>
        <dbReference type="ARBA" id="ARBA00022619"/>
    </source>
</evidence>
<evidence type="ECO:0000256" key="10">
    <source>
        <dbReference type="PROSITE-ProRule" id="PRU00524"/>
    </source>
</evidence>
<dbReference type="NCBIfam" id="NF009566">
    <property type="entry name" value="PRK13020.1"/>
    <property type="match status" value="1"/>
</dbReference>
<dbReference type="InterPro" id="IPR017938">
    <property type="entry name" value="Riboflavin_synthase-like_b-brl"/>
</dbReference>
<sequence length="202" mass="21858">MFTGIVTDVGRITRVEKIPAGLRTRIATAYDPEGIAIGASIACSGVCHTVTAKGRDGHGNWFEVESGAETLALTTVADWREGDRLNLERSLAIGDELGGHIVQGHVDGTAEIIERVDKPDSVYLKIRVPEDLAPFIAKKGSVAIDGTSLTANEVERDSFSVLLIPHTLSVTTWSDRKIGDRVNLEVDMMARYVARLAEFAAR</sequence>
<evidence type="ECO:0000256" key="8">
    <source>
        <dbReference type="ARBA" id="ARBA00022737"/>
    </source>
</evidence>
<comment type="caution">
    <text evidence="12">The sequence shown here is derived from an EMBL/GenBank/DDBJ whole genome shotgun (WGS) entry which is preliminary data.</text>
</comment>
<feature type="repeat" description="Lumazine-binding" evidence="10">
    <location>
        <begin position="1"/>
        <end position="100"/>
    </location>
</feature>
<dbReference type="InterPro" id="IPR026017">
    <property type="entry name" value="Lumazine-bd_dom"/>
</dbReference>
<dbReference type="GO" id="GO:0004746">
    <property type="term" value="F:riboflavin synthase activity"/>
    <property type="evidence" value="ECO:0007669"/>
    <property type="project" value="UniProtKB-UniRule"/>
</dbReference>
<dbReference type="CDD" id="cd00402">
    <property type="entry name" value="Riboflavin_synthase_like"/>
    <property type="match status" value="1"/>
</dbReference>
<dbReference type="InterPro" id="IPR023366">
    <property type="entry name" value="ATP_synth_asu-like_sf"/>
</dbReference>
<evidence type="ECO:0000256" key="2">
    <source>
        <dbReference type="ARBA" id="ARBA00002803"/>
    </source>
</evidence>
<dbReference type="GO" id="GO:0009231">
    <property type="term" value="P:riboflavin biosynthetic process"/>
    <property type="evidence" value="ECO:0007669"/>
    <property type="project" value="UniProtKB-KW"/>
</dbReference>
<dbReference type="PANTHER" id="PTHR21098">
    <property type="entry name" value="RIBOFLAVIN SYNTHASE ALPHA CHAIN"/>
    <property type="match status" value="1"/>
</dbReference>
<dbReference type="NCBIfam" id="TIGR00187">
    <property type="entry name" value="ribE"/>
    <property type="match status" value="1"/>
</dbReference>
<dbReference type="PIRSF" id="PIRSF000498">
    <property type="entry name" value="Riboflavin_syn_A"/>
    <property type="match status" value="1"/>
</dbReference>
<evidence type="ECO:0000313" key="13">
    <source>
        <dbReference type="Proteomes" id="UP000541109"/>
    </source>
</evidence>
<dbReference type="Gene3D" id="2.40.30.20">
    <property type="match status" value="2"/>
</dbReference>
<dbReference type="EC" id="2.5.1.9" evidence="4 9"/>
<evidence type="ECO:0000313" key="12">
    <source>
        <dbReference type="EMBL" id="MBA5776871.1"/>
    </source>
</evidence>
<accession>A0A839ABR8</accession>
<dbReference type="SUPFAM" id="SSF63380">
    <property type="entry name" value="Riboflavin synthase domain-like"/>
    <property type="match status" value="2"/>
</dbReference>
<keyword evidence="6" id="KW-0686">Riboflavin biosynthesis</keyword>
<comment type="catalytic activity">
    <reaction evidence="1">
        <text>2 6,7-dimethyl-8-(1-D-ribityl)lumazine + H(+) = 5-amino-6-(D-ribitylamino)uracil + riboflavin</text>
        <dbReference type="Rhea" id="RHEA:20772"/>
        <dbReference type="ChEBI" id="CHEBI:15378"/>
        <dbReference type="ChEBI" id="CHEBI:15934"/>
        <dbReference type="ChEBI" id="CHEBI:57986"/>
        <dbReference type="ChEBI" id="CHEBI:58201"/>
        <dbReference type="EC" id="2.5.1.9"/>
    </reaction>
</comment>
<comment type="pathway">
    <text evidence="3">Cofactor biosynthesis; riboflavin biosynthesis; riboflavin from 2-hydroxy-3-oxobutyl phosphate and 5-amino-6-(D-ribitylamino)uracil: step 2/2.</text>
</comment>
<dbReference type="Proteomes" id="UP000541109">
    <property type="component" value="Unassembled WGS sequence"/>
</dbReference>
<comment type="function">
    <text evidence="2">Catalyzes the dismutation of two molecules of 6,7-dimethyl-8-ribityllumazine, resulting in the formation of riboflavin and 5-amino-6-(D-ribitylamino)uracil.</text>
</comment>
<evidence type="ECO:0000256" key="5">
    <source>
        <dbReference type="ARBA" id="ARBA00013950"/>
    </source>
</evidence>
<feature type="domain" description="Lumazine-binding" evidence="11">
    <location>
        <begin position="1"/>
        <end position="100"/>
    </location>
</feature>
<gene>
    <name evidence="12" type="ORF">H2509_06980</name>
</gene>
<keyword evidence="13" id="KW-1185">Reference proteome</keyword>
<evidence type="ECO:0000256" key="1">
    <source>
        <dbReference type="ARBA" id="ARBA00000968"/>
    </source>
</evidence>
<evidence type="ECO:0000256" key="9">
    <source>
        <dbReference type="NCBIfam" id="TIGR00187"/>
    </source>
</evidence>
<keyword evidence="7 12" id="KW-0808">Transferase</keyword>
<organism evidence="12 13">
    <name type="scientific">Stappia albiluteola</name>
    <dbReference type="NCBI Taxonomy" id="2758565"/>
    <lineage>
        <taxon>Bacteria</taxon>
        <taxon>Pseudomonadati</taxon>
        <taxon>Pseudomonadota</taxon>
        <taxon>Alphaproteobacteria</taxon>
        <taxon>Hyphomicrobiales</taxon>
        <taxon>Stappiaceae</taxon>
        <taxon>Stappia</taxon>
    </lineage>
</organism>
<dbReference type="InterPro" id="IPR001783">
    <property type="entry name" value="Lumazine-bd"/>
</dbReference>
<dbReference type="AlphaFoldDB" id="A0A839ABR8"/>
<dbReference type="Pfam" id="PF00677">
    <property type="entry name" value="Lum_binding"/>
    <property type="match status" value="2"/>
</dbReference>
<evidence type="ECO:0000259" key="11">
    <source>
        <dbReference type="PROSITE" id="PS51177"/>
    </source>
</evidence>
<keyword evidence="8" id="KW-0677">Repeat</keyword>
<name>A0A839ABR8_9HYPH</name>
<feature type="repeat" description="Lumazine-binding" evidence="10">
    <location>
        <begin position="101"/>
        <end position="197"/>
    </location>
</feature>
<proteinExistence type="predicted"/>
<evidence type="ECO:0000256" key="7">
    <source>
        <dbReference type="ARBA" id="ARBA00022679"/>
    </source>
</evidence>
<dbReference type="EMBL" id="JACFXV010000043">
    <property type="protein sequence ID" value="MBA5776871.1"/>
    <property type="molecule type" value="Genomic_DNA"/>
</dbReference>
<dbReference type="NCBIfam" id="NF006767">
    <property type="entry name" value="PRK09289.1"/>
    <property type="match status" value="1"/>
</dbReference>
<evidence type="ECO:0000256" key="3">
    <source>
        <dbReference type="ARBA" id="ARBA00004887"/>
    </source>
</evidence>
<evidence type="ECO:0000256" key="4">
    <source>
        <dbReference type="ARBA" id="ARBA00012827"/>
    </source>
</evidence>
<dbReference type="PROSITE" id="PS51177">
    <property type="entry name" value="LUMAZINE_BIND"/>
    <property type="match status" value="2"/>
</dbReference>
<dbReference type="PANTHER" id="PTHR21098:SF12">
    <property type="entry name" value="RIBOFLAVIN SYNTHASE"/>
    <property type="match status" value="1"/>
</dbReference>
<dbReference type="RefSeq" id="WP_182163636.1">
    <property type="nucleotide sequence ID" value="NZ_JACFXV010000043.1"/>
</dbReference>
<dbReference type="FunFam" id="2.40.30.20:FF:000004">
    <property type="entry name" value="Riboflavin synthase, alpha subunit"/>
    <property type="match status" value="1"/>
</dbReference>
<feature type="domain" description="Lumazine-binding" evidence="11">
    <location>
        <begin position="101"/>
        <end position="197"/>
    </location>
</feature>
<reference evidence="12 13" key="1">
    <citation type="submission" date="2020-07" db="EMBL/GenBank/DDBJ databases">
        <title>Stappia sp., F7233, whole genome shotgun sequencing project.</title>
        <authorList>
            <person name="Jiang S."/>
            <person name="Liu Z.W."/>
            <person name="Du Z.J."/>
        </authorList>
    </citation>
    <scope>NUCLEOTIDE SEQUENCE [LARGE SCALE GENOMIC DNA]</scope>
    <source>
        <strain evidence="12 13">F7233</strain>
    </source>
</reference>
<protein>
    <recommendedName>
        <fullName evidence="5 9">Riboflavin synthase</fullName>
        <ecNumber evidence="4 9">2.5.1.9</ecNumber>
    </recommendedName>
</protein>